<keyword evidence="6 10" id="KW-1133">Transmembrane helix</keyword>
<evidence type="ECO:0000256" key="7">
    <source>
        <dbReference type="ARBA" id="ARBA00023136"/>
    </source>
</evidence>
<dbReference type="InterPro" id="IPR027054">
    <property type="entry name" value="ALG2"/>
</dbReference>
<dbReference type="Proteomes" id="UP001075354">
    <property type="component" value="Chromosome 1"/>
</dbReference>
<dbReference type="Pfam" id="PF13439">
    <property type="entry name" value="Glyco_transf_4"/>
    <property type="match status" value="1"/>
</dbReference>
<comment type="catalytic activity">
    <reaction evidence="9 10">
        <text>an alpha-D-Man-(1-&gt;3)-beta-D-Man-(1-&gt;4)-beta-D-GlcNAc-(1-&gt;4)-alpha-D-GlcNAc-diphospho-di-trans,poly-cis-dolichol + GDP-alpha-D-mannose = an alpha-D-Man-(1-&gt;3)-[alpha-D-Man-(1-&gt;6)]-beta-D-Man-(1-&gt;4)-beta-D-GlcNAc-(1-&gt;4)-alpha-D-GlcNAc-diphospho-di-trans,poly-cis-dolichol + GDP + H(+)</text>
        <dbReference type="Rhea" id="RHEA:29519"/>
        <dbReference type="Rhea" id="RHEA-COMP:19513"/>
        <dbReference type="Rhea" id="RHEA-COMP:19515"/>
        <dbReference type="ChEBI" id="CHEBI:15378"/>
        <dbReference type="ChEBI" id="CHEBI:57527"/>
        <dbReference type="ChEBI" id="CHEBI:58189"/>
        <dbReference type="ChEBI" id="CHEBI:132510"/>
        <dbReference type="ChEBI" id="CHEBI:132511"/>
        <dbReference type="EC" id="2.4.1.257"/>
    </reaction>
    <physiologicalReaction direction="left-to-right" evidence="9 10">
        <dbReference type="Rhea" id="RHEA:29520"/>
    </physiologicalReaction>
</comment>
<comment type="catalytic activity">
    <reaction evidence="8 10">
        <text>a beta-D-Man-(1-&gt;4)-beta-D-GlcNAc-(1-&gt;4)-alpha-D-GlcNAc-diphospho-di-trans,poly-cis-dolichol + GDP-alpha-D-mannose = an alpha-D-Man-(1-&gt;3)-beta-D-Man-(1-&gt;4)-beta-D-GlcNAc-(1-&gt;4)-alpha-D-GlcNAc-diphospho-di-trans,poly-cis-dolichol + GDP + H(+)</text>
        <dbReference type="Rhea" id="RHEA:29515"/>
        <dbReference type="Rhea" id="RHEA-COMP:19511"/>
        <dbReference type="Rhea" id="RHEA-COMP:19513"/>
        <dbReference type="ChEBI" id="CHEBI:15378"/>
        <dbReference type="ChEBI" id="CHEBI:57527"/>
        <dbReference type="ChEBI" id="CHEBI:58189"/>
        <dbReference type="ChEBI" id="CHEBI:58472"/>
        <dbReference type="ChEBI" id="CHEBI:132510"/>
        <dbReference type="EC" id="2.4.1.132"/>
    </reaction>
    <physiologicalReaction direction="left-to-right" evidence="8 10">
        <dbReference type="Rhea" id="RHEA:29516"/>
    </physiologicalReaction>
</comment>
<keyword evidence="5" id="KW-0256">Endoplasmic reticulum</keyword>
<reference evidence="13" key="1">
    <citation type="submission" date="2022-12" db="EMBL/GenBank/DDBJ databases">
        <title>Chromosome-level genome assembly of the bean flower thrips Megalurothrips usitatus.</title>
        <authorList>
            <person name="Ma L."/>
            <person name="Liu Q."/>
            <person name="Li H."/>
            <person name="Cai W."/>
        </authorList>
    </citation>
    <scope>NUCLEOTIDE SEQUENCE</scope>
    <source>
        <strain evidence="13">Cailab_2022a</strain>
    </source>
</reference>
<evidence type="ECO:0000256" key="5">
    <source>
        <dbReference type="ARBA" id="ARBA00022824"/>
    </source>
</evidence>
<dbReference type="CDD" id="cd03805">
    <property type="entry name" value="GT4_ALG2-like"/>
    <property type="match status" value="1"/>
</dbReference>
<evidence type="ECO:0000256" key="10">
    <source>
        <dbReference type="RuleBase" id="RU367136"/>
    </source>
</evidence>
<dbReference type="PANTHER" id="PTHR45918">
    <property type="entry name" value="ALPHA-1,3/1,6-MANNOSYLTRANSFERASE ALG2"/>
    <property type="match status" value="1"/>
</dbReference>
<organism evidence="13 14">
    <name type="scientific">Megalurothrips usitatus</name>
    <name type="common">bean blossom thrips</name>
    <dbReference type="NCBI Taxonomy" id="439358"/>
    <lineage>
        <taxon>Eukaryota</taxon>
        <taxon>Metazoa</taxon>
        <taxon>Ecdysozoa</taxon>
        <taxon>Arthropoda</taxon>
        <taxon>Hexapoda</taxon>
        <taxon>Insecta</taxon>
        <taxon>Pterygota</taxon>
        <taxon>Neoptera</taxon>
        <taxon>Paraneoptera</taxon>
        <taxon>Thysanoptera</taxon>
        <taxon>Terebrantia</taxon>
        <taxon>Thripoidea</taxon>
        <taxon>Thripidae</taxon>
        <taxon>Megalurothrips</taxon>
    </lineage>
</organism>
<dbReference type="InterPro" id="IPR028098">
    <property type="entry name" value="Glyco_trans_4-like_N"/>
</dbReference>
<evidence type="ECO:0000256" key="6">
    <source>
        <dbReference type="ARBA" id="ARBA00022989"/>
    </source>
</evidence>
<dbReference type="Gene3D" id="3.40.50.2000">
    <property type="entry name" value="Glycogen Phosphorylase B"/>
    <property type="match status" value="2"/>
</dbReference>
<evidence type="ECO:0000313" key="13">
    <source>
        <dbReference type="EMBL" id="KAJ1532224.1"/>
    </source>
</evidence>
<comment type="pathway">
    <text evidence="1 10">Protein modification; protein glycosylation.</text>
</comment>
<evidence type="ECO:0000256" key="8">
    <source>
        <dbReference type="ARBA" id="ARBA00045103"/>
    </source>
</evidence>
<keyword evidence="3 10" id="KW-0808">Transferase</keyword>
<dbReference type="FunFam" id="3.40.50.2000:FF:000210">
    <property type="entry name" value="Alpha-1,3/1,6-mannosyltransferase ALG2"/>
    <property type="match status" value="1"/>
</dbReference>
<evidence type="ECO:0000259" key="12">
    <source>
        <dbReference type="Pfam" id="PF13439"/>
    </source>
</evidence>
<keyword evidence="7 10" id="KW-0472">Membrane</keyword>
<evidence type="ECO:0000256" key="2">
    <source>
        <dbReference type="ARBA" id="ARBA00022676"/>
    </source>
</evidence>
<dbReference type="GO" id="GO:0005789">
    <property type="term" value="C:endoplasmic reticulum membrane"/>
    <property type="evidence" value="ECO:0007669"/>
    <property type="project" value="UniProtKB-SubCell"/>
</dbReference>
<keyword evidence="14" id="KW-1185">Reference proteome</keyword>
<keyword evidence="4 10" id="KW-0812">Transmembrane</keyword>
<dbReference type="GO" id="GO:0004378">
    <property type="term" value="F:GDP-Man:Man(1)GlcNAc(2)-PP-Dol alpha-1,3-mannosyltransferase activity"/>
    <property type="evidence" value="ECO:0007669"/>
    <property type="project" value="UniProtKB-UniRule"/>
</dbReference>
<dbReference type="EC" id="2.4.1.132" evidence="10"/>
<feature type="domain" description="Glycosyl transferase family 1" evidence="11">
    <location>
        <begin position="251"/>
        <end position="423"/>
    </location>
</feature>
<evidence type="ECO:0000256" key="4">
    <source>
        <dbReference type="ARBA" id="ARBA00022692"/>
    </source>
</evidence>
<evidence type="ECO:0000256" key="1">
    <source>
        <dbReference type="ARBA" id="ARBA00004922"/>
    </source>
</evidence>
<comment type="similarity">
    <text evidence="10">Belongs to the glycosyltransferase group 1 family.</text>
</comment>
<keyword evidence="2 10" id="KW-0328">Glycosyltransferase</keyword>
<protein>
    <recommendedName>
        <fullName evidence="10">Alpha-1,3/1,6-mannosyltransferase ALG2</fullName>
        <ecNumber evidence="10">2.4.1.132</ecNumber>
        <ecNumber evidence="10">2.4.1.257</ecNumber>
    </recommendedName>
    <alternativeName>
        <fullName evidence="10">GDP-Man:Man(1)GlcNAc(2)-PP-Dol alpha-1,3-mannosyltransferase</fullName>
    </alternativeName>
</protein>
<evidence type="ECO:0000256" key="3">
    <source>
        <dbReference type="ARBA" id="ARBA00022679"/>
    </source>
</evidence>
<feature type="transmembrane region" description="Helical" evidence="10">
    <location>
        <begin position="114"/>
        <end position="133"/>
    </location>
</feature>
<gene>
    <name evidence="13" type="ORF">ONE63_000842</name>
</gene>
<proteinExistence type="inferred from homology"/>
<dbReference type="GO" id="GO:0102704">
    <property type="term" value="F:GDP-Man:Man(2)GlcNAc(2)-PP-Dol alpha-1,6-mannosyltransferase activity"/>
    <property type="evidence" value="ECO:0007669"/>
    <property type="project" value="UniProtKB-UniRule"/>
</dbReference>
<dbReference type="PANTHER" id="PTHR45918:SF1">
    <property type="entry name" value="ALPHA-1,3_1,6-MANNOSYLTRANSFERASE ALG2"/>
    <property type="match status" value="1"/>
</dbReference>
<evidence type="ECO:0000259" key="11">
    <source>
        <dbReference type="Pfam" id="PF00534"/>
    </source>
</evidence>
<name>A0AAV7Y3L7_9NEOP</name>
<dbReference type="EMBL" id="JAPTSV010000001">
    <property type="protein sequence ID" value="KAJ1532224.1"/>
    <property type="molecule type" value="Genomic_DNA"/>
</dbReference>
<dbReference type="EC" id="2.4.1.257" evidence="10"/>
<comment type="caution">
    <text evidence="13">The sequence shown here is derived from an EMBL/GenBank/DDBJ whole genome shotgun (WGS) entry which is preliminary data.</text>
</comment>
<dbReference type="InterPro" id="IPR001296">
    <property type="entry name" value="Glyco_trans_1"/>
</dbReference>
<dbReference type="Pfam" id="PF00534">
    <property type="entry name" value="Glycos_transf_1"/>
    <property type="match status" value="1"/>
</dbReference>
<comment type="subcellular location">
    <subcellularLocation>
        <location evidence="10">Endoplasmic reticulum membrane</location>
        <topology evidence="10">Single-pass membrane protein</topology>
    </subcellularLocation>
</comment>
<accession>A0AAV7Y3L7</accession>
<evidence type="ECO:0000313" key="14">
    <source>
        <dbReference type="Proteomes" id="UP001075354"/>
    </source>
</evidence>
<evidence type="ECO:0000256" key="9">
    <source>
        <dbReference type="ARBA" id="ARBA00045104"/>
    </source>
</evidence>
<comment type="function">
    <text evidence="10">Mannosylates Man(2)GlcNAc(2)-dolichol diphosphate and Man(1)GlcNAc(2)-dolichol diphosphate to form Man(3)GlcNAc(2)-dolichol diphosphate.</text>
</comment>
<dbReference type="AlphaFoldDB" id="A0AAV7Y3L7"/>
<feature type="domain" description="Glycosyltransferase subfamily 4-like N-terminal" evidence="12">
    <location>
        <begin position="56"/>
        <end position="222"/>
    </location>
</feature>
<sequence length="451" mass="50627">MRQSTRLLSKRFLLVRHGAAIHDESSEAFAYNVRRQVITTLVTMVHVTFLHPDLGIGGAERLVVDAALALQSRGHSVHFVTNHHDKSHCFEETRNGTFPVTVVGDWLPRSIFGFAYALCAYIRMIYAALYIVISSSIQTDVIFCDSISYAVPVLHWKCPRVLFYCHYPDQLMSKPGGSLKRMYRAPLNWIEEKTTGQADKILVNSKFTRTVFQSTFKSLSVIPDVLYPSINTDLLDGSTPEHLSDVLPISLPDNAFIFLSINRYEKKKDHGLALAALGHLKNTLPKDLFDSVRLIVAGGYDRRVTENIDCYAELVVQANQLQISSQVIFLKSPSDAHKLALLVGSHCILYTPTNEHFGIVPLEAMYTSKPVIATNTGGPTETVVDGKTGYLTLPEPKAYAEAMATLVRDRERCKKFGLEGRKRFREHFSFKAFTNQLDMYIDDLMGSKTTD</sequence>
<dbReference type="SUPFAM" id="SSF53756">
    <property type="entry name" value="UDP-Glycosyltransferase/glycogen phosphorylase"/>
    <property type="match status" value="1"/>
</dbReference>